<protein>
    <submittedName>
        <fullName evidence="2">Uncharacterized protein</fullName>
    </submittedName>
</protein>
<organism evidence="2">
    <name type="scientific">Oikopleura dioica</name>
    <name type="common">Tunicate</name>
    <dbReference type="NCBI Taxonomy" id="34765"/>
    <lineage>
        <taxon>Eukaryota</taxon>
        <taxon>Metazoa</taxon>
        <taxon>Chordata</taxon>
        <taxon>Tunicata</taxon>
        <taxon>Appendicularia</taxon>
        <taxon>Copelata</taxon>
        <taxon>Oikopleuridae</taxon>
        <taxon>Oikopleura</taxon>
    </lineage>
</organism>
<evidence type="ECO:0000313" key="3">
    <source>
        <dbReference type="Proteomes" id="UP000001307"/>
    </source>
</evidence>
<sequence>MFGTIGKSPKLDGRCNSRLLMNIMEEMAEITSFGSAKKMATRNSKQRRSNFVVSLEKRRIDKN</sequence>
<accession>E4XYC2</accession>
<evidence type="ECO:0000256" key="1">
    <source>
        <dbReference type="SAM" id="MobiDB-lite"/>
    </source>
</evidence>
<evidence type="ECO:0000313" key="2">
    <source>
        <dbReference type="EMBL" id="CBY14650.1"/>
    </source>
</evidence>
<dbReference type="EMBL" id="FN653317">
    <property type="protein sequence ID" value="CBY14650.1"/>
    <property type="molecule type" value="Genomic_DNA"/>
</dbReference>
<dbReference type="AlphaFoldDB" id="E4XYC2"/>
<keyword evidence="3" id="KW-1185">Reference proteome</keyword>
<dbReference type="Proteomes" id="UP000001307">
    <property type="component" value="Unassembled WGS sequence"/>
</dbReference>
<gene>
    <name evidence="2" type="ORF">GSOID_T00009697001</name>
</gene>
<name>E4XYC2_OIKDI</name>
<reference evidence="2" key="1">
    <citation type="journal article" date="2010" name="Science">
        <title>Plasticity of animal genome architecture unmasked by rapid evolution of a pelagic tunicate.</title>
        <authorList>
            <person name="Denoeud F."/>
            <person name="Henriet S."/>
            <person name="Mungpakdee S."/>
            <person name="Aury J.M."/>
            <person name="Da Silva C."/>
            <person name="Brinkmann H."/>
            <person name="Mikhaleva J."/>
            <person name="Olsen L.C."/>
            <person name="Jubin C."/>
            <person name="Canestro C."/>
            <person name="Bouquet J.M."/>
            <person name="Danks G."/>
            <person name="Poulain J."/>
            <person name="Campsteijn C."/>
            <person name="Adamski M."/>
            <person name="Cross I."/>
            <person name="Yadetie F."/>
            <person name="Muffato M."/>
            <person name="Louis A."/>
            <person name="Butcher S."/>
            <person name="Tsagkogeorga G."/>
            <person name="Konrad A."/>
            <person name="Singh S."/>
            <person name="Jensen M.F."/>
            <person name="Cong E.H."/>
            <person name="Eikeseth-Otteraa H."/>
            <person name="Noel B."/>
            <person name="Anthouard V."/>
            <person name="Porcel B.M."/>
            <person name="Kachouri-Lafond R."/>
            <person name="Nishino A."/>
            <person name="Ugolini M."/>
            <person name="Chourrout P."/>
            <person name="Nishida H."/>
            <person name="Aasland R."/>
            <person name="Huzurbazar S."/>
            <person name="Westhof E."/>
            <person name="Delsuc F."/>
            <person name="Lehrach H."/>
            <person name="Reinhardt R."/>
            <person name="Weissenbach J."/>
            <person name="Roy S.W."/>
            <person name="Artiguenave F."/>
            <person name="Postlethwait J.H."/>
            <person name="Manak J.R."/>
            <person name="Thompson E.M."/>
            <person name="Jaillon O."/>
            <person name="Du Pasquier L."/>
            <person name="Boudinot P."/>
            <person name="Liberles D.A."/>
            <person name="Volff J.N."/>
            <person name="Philippe H."/>
            <person name="Lenhard B."/>
            <person name="Roest Crollius H."/>
            <person name="Wincker P."/>
            <person name="Chourrout D."/>
        </authorList>
    </citation>
    <scope>NUCLEOTIDE SEQUENCE [LARGE SCALE GENOMIC DNA]</scope>
</reference>
<dbReference type="InParanoid" id="E4XYC2"/>
<feature type="region of interest" description="Disordered" evidence="1">
    <location>
        <begin position="38"/>
        <end position="63"/>
    </location>
</feature>
<proteinExistence type="predicted"/>